<feature type="non-terminal residue" evidence="12">
    <location>
        <position position="1"/>
    </location>
</feature>
<evidence type="ECO:0000256" key="2">
    <source>
        <dbReference type="ARBA" id="ARBA00004167"/>
    </source>
</evidence>
<dbReference type="PANTHER" id="PTHR46300:SF2">
    <property type="entry name" value="CYTOCHROME P450 MONOOXYGENASE ALNH-RELATED"/>
    <property type="match status" value="1"/>
</dbReference>
<evidence type="ECO:0008006" key="14">
    <source>
        <dbReference type="Google" id="ProtNLM"/>
    </source>
</evidence>
<evidence type="ECO:0000256" key="11">
    <source>
        <dbReference type="ARBA" id="ARBA00023136"/>
    </source>
</evidence>
<gene>
    <name evidence="12" type="ORF">M378DRAFT_90216</name>
</gene>
<keyword evidence="8" id="KW-0560">Oxidoreductase</keyword>
<dbReference type="GO" id="GO:0005506">
    <property type="term" value="F:iron ion binding"/>
    <property type="evidence" value="ECO:0007669"/>
    <property type="project" value="InterPro"/>
</dbReference>
<comment type="cofactor">
    <cofactor evidence="1">
        <name>heme</name>
        <dbReference type="ChEBI" id="CHEBI:30413"/>
    </cofactor>
</comment>
<evidence type="ECO:0000256" key="5">
    <source>
        <dbReference type="ARBA" id="ARBA00022692"/>
    </source>
</evidence>
<keyword evidence="10" id="KW-0503">Monooxygenase</keyword>
<dbReference type="InterPro" id="IPR036396">
    <property type="entry name" value="Cyt_P450_sf"/>
</dbReference>
<evidence type="ECO:0000256" key="3">
    <source>
        <dbReference type="ARBA" id="ARBA00010617"/>
    </source>
</evidence>
<keyword evidence="4" id="KW-0349">Heme</keyword>
<keyword evidence="5" id="KW-0812">Transmembrane</keyword>
<evidence type="ECO:0000256" key="10">
    <source>
        <dbReference type="ARBA" id="ARBA00023033"/>
    </source>
</evidence>
<comment type="similarity">
    <text evidence="3">Belongs to the cytochrome P450 family.</text>
</comment>
<evidence type="ECO:0000256" key="4">
    <source>
        <dbReference type="ARBA" id="ARBA00022617"/>
    </source>
</evidence>
<evidence type="ECO:0000313" key="12">
    <source>
        <dbReference type="EMBL" id="KIL55849.1"/>
    </source>
</evidence>
<dbReference type="AlphaFoldDB" id="A0A0C2SPB5"/>
<reference evidence="12 13" key="1">
    <citation type="submission" date="2014-04" db="EMBL/GenBank/DDBJ databases">
        <title>Evolutionary Origins and Diversification of the Mycorrhizal Mutualists.</title>
        <authorList>
            <consortium name="DOE Joint Genome Institute"/>
            <consortium name="Mycorrhizal Genomics Consortium"/>
            <person name="Kohler A."/>
            <person name="Kuo A."/>
            <person name="Nagy L.G."/>
            <person name="Floudas D."/>
            <person name="Copeland A."/>
            <person name="Barry K.W."/>
            <person name="Cichocki N."/>
            <person name="Veneault-Fourrey C."/>
            <person name="LaButti K."/>
            <person name="Lindquist E.A."/>
            <person name="Lipzen A."/>
            <person name="Lundell T."/>
            <person name="Morin E."/>
            <person name="Murat C."/>
            <person name="Riley R."/>
            <person name="Ohm R."/>
            <person name="Sun H."/>
            <person name="Tunlid A."/>
            <person name="Henrissat B."/>
            <person name="Grigoriev I.V."/>
            <person name="Hibbett D.S."/>
            <person name="Martin F."/>
        </authorList>
    </citation>
    <scope>NUCLEOTIDE SEQUENCE [LARGE SCALE GENOMIC DNA]</scope>
    <source>
        <strain evidence="12 13">Koide BX008</strain>
    </source>
</reference>
<proteinExistence type="inferred from homology"/>
<dbReference type="STRING" id="946122.A0A0C2SPB5"/>
<dbReference type="InterPro" id="IPR001128">
    <property type="entry name" value="Cyt_P450"/>
</dbReference>
<evidence type="ECO:0000256" key="7">
    <source>
        <dbReference type="ARBA" id="ARBA00022989"/>
    </source>
</evidence>
<evidence type="ECO:0000313" key="13">
    <source>
        <dbReference type="Proteomes" id="UP000054549"/>
    </source>
</evidence>
<name>A0A0C2SPB5_AMAMK</name>
<keyword evidence="9" id="KW-0408">Iron</keyword>
<dbReference type="EMBL" id="KN818467">
    <property type="protein sequence ID" value="KIL55849.1"/>
    <property type="molecule type" value="Genomic_DNA"/>
</dbReference>
<evidence type="ECO:0000256" key="8">
    <source>
        <dbReference type="ARBA" id="ARBA00023002"/>
    </source>
</evidence>
<keyword evidence="11" id="KW-0472">Membrane</keyword>
<dbReference type="HOGENOM" id="CLU_001570_20_3_1"/>
<sequence length="94" mass="10880">LPTFGDRPSLPYVEVFYREVKRWRPVYPLCTAHSTTRDNVYKGFYIPGGGFLFVRVRSSRVIARDPTKYRDPECFAPERFLNAGGTLNFESLTL</sequence>
<dbReference type="Proteomes" id="UP000054549">
    <property type="component" value="Unassembled WGS sequence"/>
</dbReference>
<dbReference type="InParanoid" id="A0A0C2SPB5"/>
<evidence type="ECO:0000256" key="9">
    <source>
        <dbReference type="ARBA" id="ARBA00023004"/>
    </source>
</evidence>
<dbReference type="GO" id="GO:0020037">
    <property type="term" value="F:heme binding"/>
    <property type="evidence" value="ECO:0007669"/>
    <property type="project" value="InterPro"/>
</dbReference>
<comment type="subcellular location">
    <subcellularLocation>
        <location evidence="2">Membrane</location>
        <topology evidence="2">Single-pass membrane protein</topology>
    </subcellularLocation>
</comment>
<evidence type="ECO:0000256" key="1">
    <source>
        <dbReference type="ARBA" id="ARBA00001971"/>
    </source>
</evidence>
<keyword evidence="7" id="KW-1133">Transmembrane helix</keyword>
<keyword evidence="6" id="KW-0479">Metal-binding</keyword>
<dbReference type="InterPro" id="IPR050364">
    <property type="entry name" value="Cytochrome_P450_fung"/>
</dbReference>
<dbReference type="Pfam" id="PF00067">
    <property type="entry name" value="p450"/>
    <property type="match status" value="1"/>
</dbReference>
<dbReference type="Gene3D" id="1.10.630.10">
    <property type="entry name" value="Cytochrome P450"/>
    <property type="match status" value="1"/>
</dbReference>
<organism evidence="12 13">
    <name type="scientific">Amanita muscaria (strain Koide BX008)</name>
    <dbReference type="NCBI Taxonomy" id="946122"/>
    <lineage>
        <taxon>Eukaryota</taxon>
        <taxon>Fungi</taxon>
        <taxon>Dikarya</taxon>
        <taxon>Basidiomycota</taxon>
        <taxon>Agaricomycotina</taxon>
        <taxon>Agaricomycetes</taxon>
        <taxon>Agaricomycetidae</taxon>
        <taxon>Agaricales</taxon>
        <taxon>Pluteineae</taxon>
        <taxon>Amanitaceae</taxon>
        <taxon>Amanita</taxon>
    </lineage>
</organism>
<dbReference type="OrthoDB" id="3934656at2759"/>
<keyword evidence="13" id="KW-1185">Reference proteome</keyword>
<dbReference type="GO" id="GO:0016705">
    <property type="term" value="F:oxidoreductase activity, acting on paired donors, with incorporation or reduction of molecular oxygen"/>
    <property type="evidence" value="ECO:0007669"/>
    <property type="project" value="InterPro"/>
</dbReference>
<protein>
    <recommendedName>
        <fullName evidence="14">Cytochrome P450</fullName>
    </recommendedName>
</protein>
<evidence type="ECO:0000256" key="6">
    <source>
        <dbReference type="ARBA" id="ARBA00022723"/>
    </source>
</evidence>
<accession>A0A0C2SPB5</accession>
<dbReference type="GO" id="GO:0004497">
    <property type="term" value="F:monooxygenase activity"/>
    <property type="evidence" value="ECO:0007669"/>
    <property type="project" value="UniProtKB-KW"/>
</dbReference>
<dbReference type="PANTHER" id="PTHR46300">
    <property type="entry name" value="P450, PUTATIVE (EUROFUNG)-RELATED-RELATED"/>
    <property type="match status" value="1"/>
</dbReference>
<dbReference type="SUPFAM" id="SSF48264">
    <property type="entry name" value="Cytochrome P450"/>
    <property type="match status" value="1"/>
</dbReference>
<dbReference type="GO" id="GO:0016020">
    <property type="term" value="C:membrane"/>
    <property type="evidence" value="ECO:0007669"/>
    <property type="project" value="UniProtKB-SubCell"/>
</dbReference>